<keyword evidence="3" id="KW-1185">Reference proteome</keyword>
<protein>
    <submittedName>
        <fullName evidence="2">Trehalose utilisation</fullName>
    </submittedName>
</protein>
<feature type="domain" description="ThuA-like" evidence="1">
    <location>
        <begin position="44"/>
        <end position="209"/>
    </location>
</feature>
<evidence type="ECO:0000259" key="1">
    <source>
        <dbReference type="Pfam" id="PF06283"/>
    </source>
</evidence>
<sequence length="209" mass="24165">MKKLVALVGDYYHPADYLSKALTMLSQPDWQLEIYTRVTEVDWKHLPDYDLFMLATWGKVGPESDGEYWITDYQQQKIADFLAAGKKLFLLHSGIASYPRTGLLRRISGGHFVKHPSEEQELRVYKTMETEFTAGVSEFVIKDEQYFMEISADQITPFLAAESEKYGESIAGWFREYKSGQVFVLTPGHNLAVLENEMMQRLIKNIIKY</sequence>
<dbReference type="Proteomes" id="UP000199006">
    <property type="component" value="Unassembled WGS sequence"/>
</dbReference>
<dbReference type="InterPro" id="IPR029062">
    <property type="entry name" value="Class_I_gatase-like"/>
</dbReference>
<accession>A0A1I4KVG1</accession>
<name>A0A1I4KVG1_9FIRM</name>
<dbReference type="InterPro" id="IPR029010">
    <property type="entry name" value="ThuA-like"/>
</dbReference>
<dbReference type="Pfam" id="PF06283">
    <property type="entry name" value="ThuA"/>
    <property type="match status" value="1"/>
</dbReference>
<dbReference type="RefSeq" id="WP_089862175.1">
    <property type="nucleotide sequence ID" value="NZ_FOTI01000034.1"/>
</dbReference>
<organism evidence="2 3">
    <name type="scientific">Halanaerobium salsuginis</name>
    <dbReference type="NCBI Taxonomy" id="29563"/>
    <lineage>
        <taxon>Bacteria</taxon>
        <taxon>Bacillati</taxon>
        <taxon>Bacillota</taxon>
        <taxon>Clostridia</taxon>
        <taxon>Halanaerobiales</taxon>
        <taxon>Halanaerobiaceae</taxon>
        <taxon>Halanaerobium</taxon>
    </lineage>
</organism>
<proteinExistence type="predicted"/>
<evidence type="ECO:0000313" key="3">
    <source>
        <dbReference type="Proteomes" id="UP000199006"/>
    </source>
</evidence>
<dbReference type="STRING" id="29563.SAMN02983006_02128"/>
<dbReference type="Gene3D" id="3.40.50.880">
    <property type="match status" value="1"/>
</dbReference>
<evidence type="ECO:0000313" key="2">
    <source>
        <dbReference type="EMBL" id="SFL82606.1"/>
    </source>
</evidence>
<dbReference type="SUPFAM" id="SSF52317">
    <property type="entry name" value="Class I glutamine amidotransferase-like"/>
    <property type="match status" value="1"/>
</dbReference>
<reference evidence="2 3" key="1">
    <citation type="submission" date="2016-10" db="EMBL/GenBank/DDBJ databases">
        <authorList>
            <person name="de Groot N.N."/>
        </authorList>
    </citation>
    <scope>NUCLEOTIDE SEQUENCE [LARGE SCALE GENOMIC DNA]</scope>
    <source>
        <strain evidence="2 3">ATCC 51327</strain>
    </source>
</reference>
<dbReference type="OrthoDB" id="9812305at2"/>
<dbReference type="EMBL" id="FOTI01000034">
    <property type="protein sequence ID" value="SFL82606.1"/>
    <property type="molecule type" value="Genomic_DNA"/>
</dbReference>
<dbReference type="AlphaFoldDB" id="A0A1I4KVG1"/>
<gene>
    <name evidence="2" type="ORF">SAMN02983006_02128</name>
</gene>